<keyword evidence="3 5" id="KW-1133">Transmembrane helix</keyword>
<dbReference type="EMBL" id="SOEZ01000006">
    <property type="protein sequence ID" value="TFB56730.1"/>
    <property type="molecule type" value="Genomic_DNA"/>
</dbReference>
<comment type="subcellular location">
    <subcellularLocation>
        <location evidence="1">Endomembrane system</location>
        <topology evidence="1">Multi-pass membrane protein</topology>
    </subcellularLocation>
</comment>
<dbReference type="OrthoDB" id="3701077at2"/>
<evidence type="ECO:0000256" key="2">
    <source>
        <dbReference type="ARBA" id="ARBA00022692"/>
    </source>
</evidence>
<gene>
    <name evidence="7" type="ORF">E3O23_00490</name>
</gene>
<evidence type="ECO:0000313" key="7">
    <source>
        <dbReference type="EMBL" id="TFB56730.1"/>
    </source>
</evidence>
<feature type="transmembrane region" description="Helical" evidence="5">
    <location>
        <begin position="85"/>
        <end position="114"/>
    </location>
</feature>
<evidence type="ECO:0000256" key="4">
    <source>
        <dbReference type="ARBA" id="ARBA00023136"/>
    </source>
</evidence>
<comment type="caution">
    <text evidence="7">The sequence shown here is derived from an EMBL/GenBank/DDBJ whole genome shotgun (WGS) entry which is preliminary data.</text>
</comment>
<evidence type="ECO:0000313" key="8">
    <source>
        <dbReference type="Proteomes" id="UP000297866"/>
    </source>
</evidence>
<keyword evidence="8" id="KW-1185">Reference proteome</keyword>
<name>A0A4V3I6W7_9MICO</name>
<accession>A0A4V3I6W7</accession>
<dbReference type="AlphaFoldDB" id="A0A4V3I6W7"/>
<protein>
    <submittedName>
        <fullName evidence="7">DUF202 domain-containing protein</fullName>
    </submittedName>
</protein>
<organism evidence="7 8">
    <name type="scientific">Cryobacterium tagatosivorans</name>
    <dbReference type="NCBI Taxonomy" id="1259199"/>
    <lineage>
        <taxon>Bacteria</taxon>
        <taxon>Bacillati</taxon>
        <taxon>Actinomycetota</taxon>
        <taxon>Actinomycetes</taxon>
        <taxon>Micrococcales</taxon>
        <taxon>Microbacteriaceae</taxon>
        <taxon>Cryobacterium</taxon>
    </lineage>
</organism>
<evidence type="ECO:0000256" key="3">
    <source>
        <dbReference type="ARBA" id="ARBA00022989"/>
    </source>
</evidence>
<evidence type="ECO:0000256" key="5">
    <source>
        <dbReference type="SAM" id="Phobius"/>
    </source>
</evidence>
<keyword evidence="4 5" id="KW-0472">Membrane</keyword>
<dbReference type="GO" id="GO:0012505">
    <property type="term" value="C:endomembrane system"/>
    <property type="evidence" value="ECO:0007669"/>
    <property type="project" value="UniProtKB-SubCell"/>
</dbReference>
<dbReference type="Proteomes" id="UP000297866">
    <property type="component" value="Unassembled WGS sequence"/>
</dbReference>
<proteinExistence type="predicted"/>
<reference evidence="7 8" key="1">
    <citation type="submission" date="2019-03" db="EMBL/GenBank/DDBJ databases">
        <title>Genomics of glacier-inhabiting Cryobacterium strains.</title>
        <authorList>
            <person name="Liu Q."/>
            <person name="Xin Y.-H."/>
        </authorList>
    </citation>
    <scope>NUCLEOTIDE SEQUENCE [LARGE SCALE GENOMIC DNA]</scope>
    <source>
        <strain evidence="7 8">Sr47</strain>
    </source>
</reference>
<dbReference type="Pfam" id="PF02656">
    <property type="entry name" value="DUF202"/>
    <property type="match status" value="1"/>
</dbReference>
<evidence type="ECO:0000256" key="1">
    <source>
        <dbReference type="ARBA" id="ARBA00004127"/>
    </source>
</evidence>
<dbReference type="InterPro" id="IPR003807">
    <property type="entry name" value="DUF202"/>
</dbReference>
<dbReference type="RefSeq" id="WP_134486716.1">
    <property type="nucleotide sequence ID" value="NZ_SOEZ01000006.1"/>
</dbReference>
<keyword evidence="2 5" id="KW-0812">Transmembrane</keyword>
<feature type="domain" description="DUF202" evidence="6">
    <location>
        <begin position="10"/>
        <end position="72"/>
    </location>
</feature>
<evidence type="ECO:0000259" key="6">
    <source>
        <dbReference type="Pfam" id="PF02656"/>
    </source>
</evidence>
<feature type="transmembrane region" description="Helical" evidence="5">
    <location>
        <begin position="44"/>
        <end position="65"/>
    </location>
</feature>
<sequence>MSGTLDRPFDVGLQAERTALSWQRTTLSSAVGFLVAARLLVVDFGILSILVAATGLLITAMLFVIGHRRYRSAHAILVGSSGKRVALTSAVPLFAWAVVVFSLAVFGLAFTILIELAG</sequence>